<dbReference type="Proteomes" id="UP001231189">
    <property type="component" value="Unassembled WGS sequence"/>
</dbReference>
<evidence type="ECO:0000313" key="3">
    <source>
        <dbReference type="Proteomes" id="UP001231189"/>
    </source>
</evidence>
<dbReference type="AlphaFoldDB" id="A0AAD8VFH9"/>
<protein>
    <submittedName>
        <fullName evidence="2">Uncharacterized protein</fullName>
    </submittedName>
</protein>
<evidence type="ECO:0000256" key="1">
    <source>
        <dbReference type="SAM" id="MobiDB-lite"/>
    </source>
</evidence>
<evidence type="ECO:0000313" key="2">
    <source>
        <dbReference type="EMBL" id="KAK1603186.1"/>
    </source>
</evidence>
<feature type="region of interest" description="Disordered" evidence="1">
    <location>
        <begin position="188"/>
        <end position="220"/>
    </location>
</feature>
<dbReference type="EMBL" id="JAUUTY010000110">
    <property type="protein sequence ID" value="KAK1603186.1"/>
    <property type="molecule type" value="Genomic_DNA"/>
</dbReference>
<organism evidence="2 3">
    <name type="scientific">Lolium multiflorum</name>
    <name type="common">Italian ryegrass</name>
    <name type="synonym">Lolium perenne subsp. multiflorum</name>
    <dbReference type="NCBI Taxonomy" id="4521"/>
    <lineage>
        <taxon>Eukaryota</taxon>
        <taxon>Viridiplantae</taxon>
        <taxon>Streptophyta</taxon>
        <taxon>Embryophyta</taxon>
        <taxon>Tracheophyta</taxon>
        <taxon>Spermatophyta</taxon>
        <taxon>Magnoliopsida</taxon>
        <taxon>Liliopsida</taxon>
        <taxon>Poales</taxon>
        <taxon>Poaceae</taxon>
        <taxon>BOP clade</taxon>
        <taxon>Pooideae</taxon>
        <taxon>Poodae</taxon>
        <taxon>Poeae</taxon>
        <taxon>Poeae Chloroplast Group 2 (Poeae type)</taxon>
        <taxon>Loliodinae</taxon>
        <taxon>Loliinae</taxon>
        <taxon>Lolium</taxon>
    </lineage>
</organism>
<name>A0AAD8VFH9_LOLMU</name>
<gene>
    <name evidence="2" type="ORF">QYE76_016556</name>
</gene>
<proteinExistence type="predicted"/>
<feature type="region of interest" description="Disordered" evidence="1">
    <location>
        <begin position="121"/>
        <end position="163"/>
    </location>
</feature>
<keyword evidence="3" id="KW-1185">Reference proteome</keyword>
<accession>A0AAD8VFH9</accession>
<sequence length="316" mass="32845">MENYSLLMGAAAVMKMVVEMAVLMEKPSGALPRGGAEQRLLSPDLGFATAAARNFSRIVASSSVGPPSAEVCRTAKFSLKWITQGLSNSGRKRSKISLSCNLQPQSKKSLVREINHIATGTAPSLDGELLPPHGSGGDEDGGGDGSGVDGEAFGALPRSGGVGTETLSPDLGFDGGGSELFSYRGFLHDGGSQKGKRRRATVGRTTGGATGAGAPPVLGGPTPFASFSSRTPSSENLSHREDLTKGYGRLGAENTREKRALRRAGIRRGNSLPEGKIDAIAIVIERDIISIIIIIISTIYTAITTAAPRHRCSNSG</sequence>
<comment type="caution">
    <text evidence="2">The sequence shown here is derived from an EMBL/GenBank/DDBJ whole genome shotgun (WGS) entry which is preliminary data.</text>
</comment>
<reference evidence="2" key="1">
    <citation type="submission" date="2023-07" db="EMBL/GenBank/DDBJ databases">
        <title>A chromosome-level genome assembly of Lolium multiflorum.</title>
        <authorList>
            <person name="Chen Y."/>
            <person name="Copetti D."/>
            <person name="Kolliker R."/>
            <person name="Studer B."/>
        </authorList>
    </citation>
    <scope>NUCLEOTIDE SEQUENCE</scope>
    <source>
        <strain evidence="2">02402/16</strain>
        <tissue evidence="2">Leaf</tissue>
    </source>
</reference>